<evidence type="ECO:0000313" key="11">
    <source>
        <dbReference type="EMBL" id="VVE90549.1"/>
    </source>
</evidence>
<dbReference type="SUPFAM" id="SSF54292">
    <property type="entry name" value="2Fe-2S ferredoxin-like"/>
    <property type="match status" value="1"/>
</dbReference>
<evidence type="ECO:0000259" key="9">
    <source>
        <dbReference type="PROSITE" id="PS51085"/>
    </source>
</evidence>
<feature type="domain" description="2Fe-2S ferredoxin-type" evidence="9">
    <location>
        <begin position="241"/>
        <end position="328"/>
    </location>
</feature>
<sequence length="328" mass="35042">MSAAASMQAPAGQRWREVVVDDLVRDGEVVLLALRAADGLPLPPYRAGAHIDVVLPCGLVRQYSLCGADGGAGGYRIGVGRASPSRGGSQWLHEHLAPGARLQIGAPRHLFELSGQATSHRFLAAGIGITPLLAMAWALDRASESNFTLHYFVRSVRQGAFVNEIRTSRFAARARIIEGDRETARACLPGVLQAPMPGEHLYVCGPDGFMTLAVDIARQAGWRADQIHTEAFAAPVDTEGPAFTVVAQKSGKRVTVTDRQTIADALDAAGVRLNLSCGQGVCGTCLTRVVSGTPEHRDSFQTDAEQRANTHITICCSRSRDEVLVLDI</sequence>
<dbReference type="PROSITE" id="PS00197">
    <property type="entry name" value="2FE2S_FER_1"/>
    <property type="match status" value="1"/>
</dbReference>
<protein>
    <submittedName>
        <fullName evidence="11">Vanillate O-demethylase oxidoreductase</fullName>
    </submittedName>
</protein>
<evidence type="ECO:0000256" key="3">
    <source>
        <dbReference type="ARBA" id="ARBA00022643"/>
    </source>
</evidence>
<dbReference type="CDD" id="cd06185">
    <property type="entry name" value="PDR_like"/>
    <property type="match status" value="1"/>
</dbReference>
<dbReference type="Pfam" id="PF22290">
    <property type="entry name" value="DmmA-like_N"/>
    <property type="match status" value="1"/>
</dbReference>
<dbReference type="CDD" id="cd00207">
    <property type="entry name" value="fer2"/>
    <property type="match status" value="1"/>
</dbReference>
<keyword evidence="3" id="KW-0288">FMN</keyword>
<dbReference type="InterPro" id="IPR050415">
    <property type="entry name" value="MRET"/>
</dbReference>
<dbReference type="InterPro" id="IPR039261">
    <property type="entry name" value="FNR_nucleotide-bd"/>
</dbReference>
<keyword evidence="8" id="KW-0411">Iron-sulfur</keyword>
<keyword evidence="11" id="KW-0808">Transferase</keyword>
<dbReference type="Gene3D" id="3.40.50.80">
    <property type="entry name" value="Nucleotide-binding domain of ferredoxin-NADP reductase (FNR) module"/>
    <property type="match status" value="1"/>
</dbReference>
<evidence type="ECO:0000256" key="6">
    <source>
        <dbReference type="ARBA" id="ARBA00023002"/>
    </source>
</evidence>
<evidence type="ECO:0000256" key="4">
    <source>
        <dbReference type="ARBA" id="ARBA00022714"/>
    </source>
</evidence>
<proteinExistence type="predicted"/>
<keyword evidence="12" id="KW-1185">Reference proteome</keyword>
<dbReference type="SUPFAM" id="SSF63380">
    <property type="entry name" value="Riboflavin synthase domain-like"/>
    <property type="match status" value="1"/>
</dbReference>
<evidence type="ECO:0000256" key="1">
    <source>
        <dbReference type="ARBA" id="ARBA00001917"/>
    </source>
</evidence>
<keyword evidence="6" id="KW-0560">Oxidoreductase</keyword>
<dbReference type="SUPFAM" id="SSF52343">
    <property type="entry name" value="Ferredoxin reductase-like, C-terminal NADP-linked domain"/>
    <property type="match status" value="1"/>
</dbReference>
<accession>A0A5E5BXN2</accession>
<dbReference type="InterPro" id="IPR012675">
    <property type="entry name" value="Beta-grasp_dom_sf"/>
</dbReference>
<evidence type="ECO:0000256" key="2">
    <source>
        <dbReference type="ARBA" id="ARBA00022630"/>
    </source>
</evidence>
<reference evidence="11 12" key="1">
    <citation type="submission" date="2019-08" db="EMBL/GenBank/DDBJ databases">
        <authorList>
            <person name="Peeters C."/>
        </authorList>
    </citation>
    <scope>NUCLEOTIDE SEQUENCE [LARGE SCALE GENOMIC DNA]</scope>
    <source>
        <strain evidence="11 12">LMG 20603</strain>
    </source>
</reference>
<dbReference type="Gene3D" id="2.40.30.10">
    <property type="entry name" value="Translation factors"/>
    <property type="match status" value="1"/>
</dbReference>
<dbReference type="GO" id="GO:0008168">
    <property type="term" value="F:methyltransferase activity"/>
    <property type="evidence" value="ECO:0007669"/>
    <property type="project" value="UniProtKB-KW"/>
</dbReference>
<evidence type="ECO:0000259" key="10">
    <source>
        <dbReference type="PROSITE" id="PS51384"/>
    </source>
</evidence>
<dbReference type="InterPro" id="IPR017938">
    <property type="entry name" value="Riboflavin_synthase-like_b-brl"/>
</dbReference>
<dbReference type="GO" id="GO:0051537">
    <property type="term" value="F:2 iron, 2 sulfur cluster binding"/>
    <property type="evidence" value="ECO:0007669"/>
    <property type="project" value="UniProtKB-KW"/>
</dbReference>
<dbReference type="RefSeq" id="WP_150561674.1">
    <property type="nucleotide sequence ID" value="NZ_CABPST010000016.1"/>
</dbReference>
<dbReference type="PROSITE" id="PS51384">
    <property type="entry name" value="FAD_FR"/>
    <property type="match status" value="1"/>
</dbReference>
<dbReference type="Gene3D" id="3.10.20.30">
    <property type="match status" value="1"/>
</dbReference>
<dbReference type="EMBL" id="CABPST010000016">
    <property type="protein sequence ID" value="VVE90549.1"/>
    <property type="molecule type" value="Genomic_DNA"/>
</dbReference>
<evidence type="ECO:0000313" key="12">
    <source>
        <dbReference type="Proteomes" id="UP000382040"/>
    </source>
</evidence>
<dbReference type="PRINTS" id="PR00409">
    <property type="entry name" value="PHDIOXRDTASE"/>
</dbReference>
<dbReference type="GO" id="GO:0016491">
    <property type="term" value="F:oxidoreductase activity"/>
    <property type="evidence" value="ECO:0007669"/>
    <property type="project" value="UniProtKB-KW"/>
</dbReference>
<dbReference type="InterPro" id="IPR006058">
    <property type="entry name" value="2Fe2S_fd_BS"/>
</dbReference>
<keyword evidence="7" id="KW-0408">Iron</keyword>
<keyword evidence="2" id="KW-0285">Flavoprotein</keyword>
<dbReference type="GO" id="GO:0032259">
    <property type="term" value="P:methylation"/>
    <property type="evidence" value="ECO:0007669"/>
    <property type="project" value="UniProtKB-KW"/>
</dbReference>
<dbReference type="Pfam" id="PF00111">
    <property type="entry name" value="Fer2"/>
    <property type="match status" value="1"/>
</dbReference>
<keyword evidence="11" id="KW-0489">Methyltransferase</keyword>
<gene>
    <name evidence="11" type="ORF">PBR20603_04535</name>
</gene>
<dbReference type="AlphaFoldDB" id="A0A5E5BXN2"/>
<name>A0A5E5BXN2_9BURK</name>
<evidence type="ECO:0000256" key="5">
    <source>
        <dbReference type="ARBA" id="ARBA00022723"/>
    </source>
</evidence>
<dbReference type="OrthoDB" id="544091at2"/>
<evidence type="ECO:0000256" key="8">
    <source>
        <dbReference type="ARBA" id="ARBA00023014"/>
    </source>
</evidence>
<dbReference type="PANTHER" id="PTHR47354">
    <property type="entry name" value="NADH OXIDOREDUCTASE HCR"/>
    <property type="match status" value="1"/>
</dbReference>
<keyword evidence="4" id="KW-0001">2Fe-2S</keyword>
<feature type="domain" description="FAD-binding FR-type" evidence="10">
    <location>
        <begin position="13"/>
        <end position="114"/>
    </location>
</feature>
<dbReference type="InterPro" id="IPR054582">
    <property type="entry name" value="DmmA-like_N"/>
</dbReference>
<comment type="cofactor">
    <cofactor evidence="1">
        <name>FMN</name>
        <dbReference type="ChEBI" id="CHEBI:58210"/>
    </cofactor>
</comment>
<evidence type="ECO:0000256" key="7">
    <source>
        <dbReference type="ARBA" id="ARBA00023004"/>
    </source>
</evidence>
<dbReference type="PROSITE" id="PS51085">
    <property type="entry name" value="2FE2S_FER_2"/>
    <property type="match status" value="1"/>
</dbReference>
<organism evidence="11 12">
    <name type="scientific">Pandoraea bronchicola</name>
    <dbReference type="NCBI Taxonomy" id="2508287"/>
    <lineage>
        <taxon>Bacteria</taxon>
        <taxon>Pseudomonadati</taxon>
        <taxon>Pseudomonadota</taxon>
        <taxon>Betaproteobacteria</taxon>
        <taxon>Burkholderiales</taxon>
        <taxon>Burkholderiaceae</taxon>
        <taxon>Pandoraea</taxon>
    </lineage>
</organism>
<dbReference type="PANTHER" id="PTHR47354:SF1">
    <property type="entry name" value="CARNITINE MONOOXYGENASE REDUCTASE SUBUNIT"/>
    <property type="match status" value="1"/>
</dbReference>
<dbReference type="InterPro" id="IPR036010">
    <property type="entry name" value="2Fe-2S_ferredoxin-like_sf"/>
</dbReference>
<keyword evidence="5" id="KW-0479">Metal-binding</keyword>
<dbReference type="InterPro" id="IPR017927">
    <property type="entry name" value="FAD-bd_FR_type"/>
</dbReference>
<dbReference type="Proteomes" id="UP000382040">
    <property type="component" value="Unassembled WGS sequence"/>
</dbReference>
<dbReference type="InterPro" id="IPR001041">
    <property type="entry name" value="2Fe-2S_ferredoxin-type"/>
</dbReference>
<dbReference type="GO" id="GO:0046872">
    <property type="term" value="F:metal ion binding"/>
    <property type="evidence" value="ECO:0007669"/>
    <property type="project" value="UniProtKB-KW"/>
</dbReference>